<name>A0A0A0BI03_9GAMM</name>
<sequence length="77" mass="8800">MYGRYRYPTNTPLEHTCSSYADNARAVIGDLHYQPYPCGYPFGLTAVMQARLSPWMECMQCHVWNMACPGDIVTSFN</sequence>
<accession>A0A0A0BI03</accession>
<gene>
    <name evidence="1" type="ORF">LP43_1933</name>
</gene>
<evidence type="ECO:0000313" key="2">
    <source>
        <dbReference type="Proteomes" id="UP000029999"/>
    </source>
</evidence>
<organism evidence="1 2">
    <name type="scientific">Methylophaga thiooxydans</name>
    <dbReference type="NCBI Taxonomy" id="392484"/>
    <lineage>
        <taxon>Bacteria</taxon>
        <taxon>Pseudomonadati</taxon>
        <taxon>Pseudomonadota</taxon>
        <taxon>Gammaproteobacteria</taxon>
        <taxon>Thiotrichales</taxon>
        <taxon>Piscirickettsiaceae</taxon>
        <taxon>Methylophaga</taxon>
    </lineage>
</organism>
<proteinExistence type="predicted"/>
<comment type="caution">
    <text evidence="1">The sequence shown here is derived from an EMBL/GenBank/DDBJ whole genome shotgun (WGS) entry which is preliminary data.</text>
</comment>
<dbReference type="Proteomes" id="UP000029999">
    <property type="component" value="Unassembled WGS sequence"/>
</dbReference>
<reference evidence="1 2" key="1">
    <citation type="submission" date="2014-09" db="EMBL/GenBank/DDBJ databases">
        <authorList>
            <person name="Grob C."/>
            <person name="Taubert M."/>
            <person name="Howat A.M."/>
            <person name="Burns O.J."/>
            <person name="Dixon J.L."/>
            <person name="Chen Y."/>
            <person name="Murrell J.C."/>
        </authorList>
    </citation>
    <scope>NUCLEOTIDE SEQUENCE [LARGE SCALE GENOMIC DNA]</scope>
    <source>
        <strain evidence="1">L4</strain>
    </source>
</reference>
<dbReference type="AlphaFoldDB" id="A0A0A0BI03"/>
<dbReference type="EMBL" id="JRQD01000004">
    <property type="protein sequence ID" value="KGM06709.1"/>
    <property type="molecule type" value="Genomic_DNA"/>
</dbReference>
<evidence type="ECO:0000313" key="1">
    <source>
        <dbReference type="EMBL" id="KGM06709.1"/>
    </source>
</evidence>
<protein>
    <submittedName>
        <fullName evidence="1">Uncharacterized protein</fullName>
    </submittedName>
</protein>